<dbReference type="InterPro" id="IPR037066">
    <property type="entry name" value="Plug_dom_sf"/>
</dbReference>
<evidence type="ECO:0000259" key="8">
    <source>
        <dbReference type="Pfam" id="PF00593"/>
    </source>
</evidence>
<dbReference type="AlphaFoldDB" id="A0A1J5S7L5"/>
<dbReference type="InterPro" id="IPR039426">
    <property type="entry name" value="TonB-dep_rcpt-like"/>
</dbReference>
<dbReference type="PANTHER" id="PTHR30069:SF36">
    <property type="entry name" value="BLL6948 PROTEIN"/>
    <property type="match status" value="1"/>
</dbReference>
<dbReference type="InterPro" id="IPR000531">
    <property type="entry name" value="Beta-barrel_TonB"/>
</dbReference>
<dbReference type="Gene3D" id="2.170.130.10">
    <property type="entry name" value="TonB-dependent receptor, plug domain"/>
    <property type="match status" value="1"/>
</dbReference>
<evidence type="ECO:0000313" key="10">
    <source>
        <dbReference type="EMBL" id="OIQ96277.1"/>
    </source>
</evidence>
<evidence type="ECO:0000256" key="1">
    <source>
        <dbReference type="ARBA" id="ARBA00004571"/>
    </source>
</evidence>
<dbReference type="GO" id="GO:0044718">
    <property type="term" value="P:siderophore transmembrane transport"/>
    <property type="evidence" value="ECO:0007669"/>
    <property type="project" value="TreeGrafter"/>
</dbReference>
<name>A0A1J5S7L5_9ZZZZ</name>
<keyword evidence="3" id="KW-0812">Transmembrane</keyword>
<feature type="domain" description="TonB-dependent receptor-like beta-barrel" evidence="8">
    <location>
        <begin position="308"/>
        <end position="682"/>
    </location>
</feature>
<comment type="subcellular location">
    <subcellularLocation>
        <location evidence="1">Cell outer membrane</location>
        <topology evidence="1">Multi-pass membrane protein</topology>
    </subcellularLocation>
</comment>
<evidence type="ECO:0000256" key="5">
    <source>
        <dbReference type="ARBA" id="ARBA00023136"/>
    </source>
</evidence>
<comment type="caution">
    <text evidence="10">The sequence shown here is derived from an EMBL/GenBank/DDBJ whole genome shotgun (WGS) entry which is preliminary data.</text>
</comment>
<evidence type="ECO:0000256" key="3">
    <source>
        <dbReference type="ARBA" id="ARBA00022692"/>
    </source>
</evidence>
<evidence type="ECO:0000256" key="7">
    <source>
        <dbReference type="SAM" id="MobiDB-lite"/>
    </source>
</evidence>
<accession>A0A1J5S7L5</accession>
<gene>
    <name evidence="10" type="ORF">GALL_216760</name>
</gene>
<dbReference type="SUPFAM" id="SSF56935">
    <property type="entry name" value="Porins"/>
    <property type="match status" value="1"/>
</dbReference>
<evidence type="ECO:0000259" key="9">
    <source>
        <dbReference type="Pfam" id="PF07715"/>
    </source>
</evidence>
<keyword evidence="2" id="KW-0813">Transport</keyword>
<dbReference type="EMBL" id="MLJW01000151">
    <property type="protein sequence ID" value="OIQ96277.1"/>
    <property type="molecule type" value="Genomic_DNA"/>
</dbReference>
<evidence type="ECO:0000256" key="6">
    <source>
        <dbReference type="ARBA" id="ARBA00023237"/>
    </source>
</evidence>
<keyword evidence="10" id="KW-0675">Receptor</keyword>
<dbReference type="InterPro" id="IPR012910">
    <property type="entry name" value="Plug_dom"/>
</dbReference>
<organism evidence="10">
    <name type="scientific">mine drainage metagenome</name>
    <dbReference type="NCBI Taxonomy" id="410659"/>
    <lineage>
        <taxon>unclassified sequences</taxon>
        <taxon>metagenomes</taxon>
        <taxon>ecological metagenomes</taxon>
    </lineage>
</organism>
<evidence type="ECO:0000256" key="4">
    <source>
        <dbReference type="ARBA" id="ARBA00023077"/>
    </source>
</evidence>
<dbReference type="Pfam" id="PF07715">
    <property type="entry name" value="Plug"/>
    <property type="match status" value="1"/>
</dbReference>
<keyword evidence="4" id="KW-0798">TonB box</keyword>
<evidence type="ECO:0000256" key="2">
    <source>
        <dbReference type="ARBA" id="ARBA00022448"/>
    </source>
</evidence>
<reference evidence="10" key="1">
    <citation type="submission" date="2016-10" db="EMBL/GenBank/DDBJ databases">
        <title>Sequence of Gallionella enrichment culture.</title>
        <authorList>
            <person name="Poehlein A."/>
            <person name="Muehling M."/>
            <person name="Daniel R."/>
        </authorList>
    </citation>
    <scope>NUCLEOTIDE SEQUENCE</scope>
</reference>
<feature type="compositionally biased region" description="Polar residues" evidence="7">
    <location>
        <begin position="41"/>
        <end position="51"/>
    </location>
</feature>
<feature type="region of interest" description="Disordered" evidence="7">
    <location>
        <begin position="25"/>
        <end position="53"/>
    </location>
</feature>
<keyword evidence="5" id="KW-0472">Membrane</keyword>
<dbReference type="GO" id="GO:0015344">
    <property type="term" value="F:siderophore uptake transmembrane transporter activity"/>
    <property type="evidence" value="ECO:0007669"/>
    <property type="project" value="TreeGrafter"/>
</dbReference>
<dbReference type="PANTHER" id="PTHR30069">
    <property type="entry name" value="TONB-DEPENDENT OUTER MEMBRANE RECEPTOR"/>
    <property type="match status" value="1"/>
</dbReference>
<dbReference type="InterPro" id="IPR036942">
    <property type="entry name" value="Beta-barrel_TonB_sf"/>
</dbReference>
<keyword evidence="6" id="KW-0998">Cell outer membrane</keyword>
<dbReference type="GO" id="GO:0009279">
    <property type="term" value="C:cell outer membrane"/>
    <property type="evidence" value="ECO:0007669"/>
    <property type="project" value="UniProtKB-SubCell"/>
</dbReference>
<dbReference type="Gene3D" id="2.40.170.20">
    <property type="entry name" value="TonB-dependent receptor, beta-barrel domain"/>
    <property type="match status" value="1"/>
</dbReference>
<dbReference type="Pfam" id="PF00593">
    <property type="entry name" value="TonB_dep_Rec_b-barrel"/>
    <property type="match status" value="1"/>
</dbReference>
<protein>
    <submittedName>
        <fullName evidence="10">TonB dependent receptor</fullName>
    </submittedName>
</protein>
<feature type="domain" description="TonB-dependent receptor plug" evidence="9">
    <location>
        <begin position="71"/>
        <end position="178"/>
    </location>
</feature>
<sequence length="727" mass="79358">MKQLICILISIVFAADVLAADRGGNEPPGATVNDQADRGKSPSSRSETTATLPEVAVTGHYDNAVGTSDAASQGVVRGKLLQDIPLLRPGEVLETVPGMVVTQHSGDGKANQYFLRGYNLDHGSDFATNVDGVPTNMPTNAHGQGYSDVNFLIPELVERIDYRKGPYFADNSDFSSAGSADIKYRNSLDRDFLDMTVGAYGYRRALLAGSTVLAPQGPDSQNTSSLNKSGPTLLGAVELMSNNGPWTVSEDLHKTNALLRLSDGSVANGWSLDAIHYDAKWNATDQVPLESIASGQLGRYSAMDPTDGGNSSRDVFSGEWRSSDEMGYTKLSTFIEHYHLQLWSNFTFFELRPVTGDQFEQAEDRNIVGGQAVRGWNHGLLERDSFTELGLQLRHDNINVSLQNTQARIPFAAVSNNRVGETLADLYLQNTTYWTSWVRTLVGFREDAIAMDMTSYVQPQNSGTAWGARPSPKFSAIFGPWQRTELFFNAGKGFHSNDARGVMDKVDPTTGAPATAVPALVGSTGREIGMRTEMVDGLQSSVAFWRLDSDSEIVYAADSAIGSTTPNGASKRTGVEWNNHWDAYRWLLVDADLAWTHARYANMNDNGATGDLIPNAVGKVALLRAAIRDAGPWLVGIETRYIGQYPLSQDGSLSAPSAIVTNVRVRREISSRMAVSLDALNLFNRQYYDIAYQQDYRVSPTSPVVPSGITVHPGEPRQLRVTLEFRL</sequence>
<proteinExistence type="predicted"/>